<feature type="domain" description="DUF3846" evidence="1">
    <location>
        <begin position="292"/>
        <end position="370"/>
    </location>
</feature>
<organism evidence="2 3">
    <name type="scientific">Bradyrhizobium diazoefficiens</name>
    <dbReference type="NCBI Taxonomy" id="1355477"/>
    <lineage>
        <taxon>Bacteria</taxon>
        <taxon>Pseudomonadati</taxon>
        <taxon>Pseudomonadota</taxon>
        <taxon>Alphaproteobacteria</taxon>
        <taxon>Hyphomicrobiales</taxon>
        <taxon>Nitrobacteraceae</taxon>
        <taxon>Bradyrhizobium</taxon>
    </lineage>
</organism>
<dbReference type="AlphaFoldDB" id="A0A0E4BQ45"/>
<evidence type="ECO:0000313" key="3">
    <source>
        <dbReference type="Proteomes" id="UP000063308"/>
    </source>
</evidence>
<gene>
    <name evidence="2" type="ORF">NK6_4705</name>
</gene>
<dbReference type="InterPro" id="IPR024559">
    <property type="entry name" value="DUF3846"/>
</dbReference>
<protein>
    <recommendedName>
        <fullName evidence="1">DUF3846 domain-containing protein</fullName>
    </recommendedName>
</protein>
<dbReference type="Pfam" id="PF12957">
    <property type="entry name" value="DUF3846"/>
    <property type="match status" value="1"/>
</dbReference>
<dbReference type="Proteomes" id="UP000063308">
    <property type="component" value="Chromosome"/>
</dbReference>
<evidence type="ECO:0000313" key="2">
    <source>
        <dbReference type="EMBL" id="BAR57871.1"/>
    </source>
</evidence>
<accession>A0A0E4BQ45</accession>
<evidence type="ECO:0000259" key="1">
    <source>
        <dbReference type="Pfam" id="PF12957"/>
    </source>
</evidence>
<proteinExistence type="predicted"/>
<dbReference type="EMBL" id="AP014685">
    <property type="protein sequence ID" value="BAR57871.1"/>
    <property type="molecule type" value="Genomic_DNA"/>
</dbReference>
<sequence length="404" mass="44147">MTTWLDRFVLDAGREVTAALRASGKGNSPQAKNPLVAMMATAYQAAAIRAQSPGGVDINTEFDATIARWFLDQGGHCDRHVAAFQFGGEVLDSLIKLQVTREMAEKAETFNAGYLALYLDFVDQALMIGKALEVSAIVLLTQTSPGGQLGAPRVFAVVSPPGEFSRRILTWMWGSPGEVLATDMLTPLGGPPNQKPVSADLFRAAGTTSDELARTLQRIAVTTSWHAACEYDRGFANHLRKVDIRTAEELQDVDDFLPPGSTFFNVSQLPPIRRPTPSVKSGAARRLRTYPAILIDPYHRHVKAIEVTNRLESLQGAIGGCIQLAAEFSGGDILYVDEEGLFTHRLFFEIDGQSFPGRGLIVGSRGDEYDTAPVKCRIEDVFRRVKFSEPDRRLGTNRVLAVPA</sequence>
<name>A0A0E4BQ45_9BRAD</name>
<reference evidence="2 3" key="1">
    <citation type="submission" date="2014-11" db="EMBL/GenBank/DDBJ databases">
        <title>Symbiosis island explosion on the genome of extra-slow-growing strains of soybean bradyrhizobia with massive insertion sequences.</title>
        <authorList>
            <person name="Iida T."/>
            <person name="Minamisawa K."/>
        </authorList>
    </citation>
    <scope>NUCLEOTIDE SEQUENCE [LARGE SCALE GENOMIC DNA]</scope>
    <source>
        <strain evidence="2 3">NK6</strain>
    </source>
</reference>